<dbReference type="PANTHER" id="PTHR33362">
    <property type="entry name" value="SIALIC ACID TRAP TRANSPORTER PERMEASE PROTEIN SIAT-RELATED"/>
    <property type="match status" value="1"/>
</dbReference>
<sequence>MSFLLLFLCLFLLILLGIPLYISILFSCIGYILLRGDIAVGLIIQQLYSGIDKYSLLAIPLYILAGNLICCSKIGERIVSFLKVLLSPFYGGAGIVTVLSALFFSLISGSAPATVLTVGKLMRESMYSSGYSKNFTLGLIISTGSLGIVIPPSIFLIVYGVVTNTSIKELFIYGAYTGFIFGSVFLISTIFYAWFNNIKSDREISANKFYKELKNGFLALLLPFIVILGISTGITSPTEAGIAILVYGLFLGFFVYKDLTIKRLSKIVLDSVKTTSQIMIIMTSASLLGWLLAESNYLDVVHEFFLGFESNVIPLILINILFLSLGMIIDITSLAVILSSVIMVISVATNIPLIAIGAIMAINGAIGMYTPPFGLSLFVAKEIGALNYEQTVKLLFPFYAISLFALILVNILVINMV</sequence>
<comment type="function">
    <text evidence="7">Part of the tripartite ATP-independent periplasmic (TRAP) transport system.</text>
</comment>
<evidence type="ECO:0000313" key="9">
    <source>
        <dbReference type="EMBL" id="VEB22903.1"/>
    </source>
</evidence>
<feature type="transmembrane region" description="Helical" evidence="7">
    <location>
        <begin position="171"/>
        <end position="195"/>
    </location>
</feature>
<dbReference type="Pfam" id="PF06808">
    <property type="entry name" value="DctM"/>
    <property type="match status" value="1"/>
</dbReference>
<evidence type="ECO:0000256" key="4">
    <source>
        <dbReference type="ARBA" id="ARBA00022692"/>
    </source>
</evidence>
<comment type="subcellular location">
    <subcellularLocation>
        <location evidence="1 7">Cell inner membrane</location>
        <topology evidence="1 7">Multi-pass membrane protein</topology>
    </subcellularLocation>
</comment>
<dbReference type="GO" id="GO:0022857">
    <property type="term" value="F:transmembrane transporter activity"/>
    <property type="evidence" value="ECO:0007669"/>
    <property type="project" value="UniProtKB-UniRule"/>
</dbReference>
<feature type="transmembrane region" description="Helical" evidence="7">
    <location>
        <begin position="95"/>
        <end position="116"/>
    </location>
</feature>
<keyword evidence="2" id="KW-1003">Cell membrane</keyword>
<accession>A0A447SPA7</accession>
<dbReference type="AlphaFoldDB" id="A0A447SPA7"/>
<keyword evidence="10" id="KW-1185">Reference proteome</keyword>
<organism evidence="9 10">
    <name type="scientific">Avibacterium volantium</name>
    <name type="common">Pasteurella volantium</name>
    <dbReference type="NCBI Taxonomy" id="762"/>
    <lineage>
        <taxon>Bacteria</taxon>
        <taxon>Pseudomonadati</taxon>
        <taxon>Pseudomonadota</taxon>
        <taxon>Gammaproteobacteria</taxon>
        <taxon>Pasteurellales</taxon>
        <taxon>Pasteurellaceae</taxon>
        <taxon>Avibacterium</taxon>
    </lineage>
</organism>
<dbReference type="Proteomes" id="UP000268198">
    <property type="component" value="Chromosome"/>
</dbReference>
<dbReference type="InterPro" id="IPR010656">
    <property type="entry name" value="DctM"/>
</dbReference>
<evidence type="ECO:0000256" key="5">
    <source>
        <dbReference type="ARBA" id="ARBA00022989"/>
    </source>
</evidence>
<gene>
    <name evidence="9" type="primary">siaT_1</name>
    <name evidence="9" type="ORF">NCTC3438_00710</name>
</gene>
<evidence type="ECO:0000259" key="8">
    <source>
        <dbReference type="Pfam" id="PF06808"/>
    </source>
</evidence>
<feature type="transmembrane region" description="Helical" evidence="7">
    <location>
        <begin position="54"/>
        <end position="75"/>
    </location>
</feature>
<dbReference type="NCBIfam" id="TIGR00786">
    <property type="entry name" value="dctM"/>
    <property type="match status" value="1"/>
</dbReference>
<feature type="domain" description="TRAP C4-dicarboxylate transport system permease DctM subunit" evidence="8">
    <location>
        <begin position="7"/>
        <end position="411"/>
    </location>
</feature>
<dbReference type="EMBL" id="LR134167">
    <property type="protein sequence ID" value="VEB22903.1"/>
    <property type="molecule type" value="Genomic_DNA"/>
</dbReference>
<feature type="transmembrane region" description="Helical" evidence="7">
    <location>
        <begin position="137"/>
        <end position="159"/>
    </location>
</feature>
<keyword evidence="7" id="KW-0813">Transport</keyword>
<dbReference type="GO" id="GO:0005886">
    <property type="term" value="C:plasma membrane"/>
    <property type="evidence" value="ECO:0007669"/>
    <property type="project" value="UniProtKB-SubCell"/>
</dbReference>
<feature type="transmembrane region" description="Helical" evidence="7">
    <location>
        <begin position="313"/>
        <end position="338"/>
    </location>
</feature>
<proteinExistence type="inferred from homology"/>
<protein>
    <recommendedName>
        <fullName evidence="7">TRAP transporter large permease protein</fullName>
    </recommendedName>
</protein>
<comment type="subunit">
    <text evidence="7">The complex comprises the extracytoplasmic solute receptor protein and the two transmembrane proteins.</text>
</comment>
<dbReference type="RefSeq" id="WP_126371472.1">
    <property type="nucleotide sequence ID" value="NZ_LR134167.1"/>
</dbReference>
<evidence type="ECO:0000313" key="10">
    <source>
        <dbReference type="Proteomes" id="UP000268198"/>
    </source>
</evidence>
<feature type="transmembrane region" description="Helical" evidence="7">
    <location>
        <begin position="240"/>
        <end position="256"/>
    </location>
</feature>
<keyword evidence="5 7" id="KW-1133">Transmembrane helix</keyword>
<keyword evidence="3 7" id="KW-0997">Cell inner membrane</keyword>
<reference evidence="9 10" key="1">
    <citation type="submission" date="2018-12" db="EMBL/GenBank/DDBJ databases">
        <authorList>
            <consortium name="Pathogen Informatics"/>
        </authorList>
    </citation>
    <scope>NUCLEOTIDE SEQUENCE [LARGE SCALE GENOMIC DNA]</scope>
    <source>
        <strain evidence="9 10">NCTC3438</strain>
    </source>
</reference>
<evidence type="ECO:0000256" key="2">
    <source>
        <dbReference type="ARBA" id="ARBA00022475"/>
    </source>
</evidence>
<feature type="transmembrane region" description="Helical" evidence="7">
    <location>
        <begin position="350"/>
        <end position="369"/>
    </location>
</feature>
<feature type="transmembrane region" description="Helical" evidence="7">
    <location>
        <begin position="216"/>
        <end position="234"/>
    </location>
</feature>
<dbReference type="InterPro" id="IPR004681">
    <property type="entry name" value="TRAP_DctM"/>
</dbReference>
<evidence type="ECO:0000256" key="6">
    <source>
        <dbReference type="ARBA" id="ARBA00023136"/>
    </source>
</evidence>
<comment type="similarity">
    <text evidence="7">Belongs to the TRAP transporter large permease family.</text>
</comment>
<evidence type="ECO:0000256" key="7">
    <source>
        <dbReference type="RuleBase" id="RU369079"/>
    </source>
</evidence>
<dbReference type="PIRSF" id="PIRSF006066">
    <property type="entry name" value="HI0050"/>
    <property type="match status" value="1"/>
</dbReference>
<keyword evidence="4 7" id="KW-0812">Transmembrane</keyword>
<dbReference type="OrthoDB" id="8627919at2"/>
<feature type="transmembrane region" description="Helical" evidence="7">
    <location>
        <begin position="277"/>
        <end position="293"/>
    </location>
</feature>
<name>A0A447SPA7_AVIVO</name>
<evidence type="ECO:0000256" key="1">
    <source>
        <dbReference type="ARBA" id="ARBA00004429"/>
    </source>
</evidence>
<evidence type="ECO:0000256" key="3">
    <source>
        <dbReference type="ARBA" id="ARBA00022519"/>
    </source>
</evidence>
<feature type="transmembrane region" description="Helical" evidence="7">
    <location>
        <begin position="394"/>
        <end position="414"/>
    </location>
</feature>
<dbReference type="KEGG" id="avt:NCTC3438_00710"/>
<feature type="transmembrane region" description="Helical" evidence="7">
    <location>
        <begin position="6"/>
        <end position="34"/>
    </location>
</feature>
<keyword evidence="6 7" id="KW-0472">Membrane</keyword>